<keyword evidence="4" id="KW-1185">Reference proteome</keyword>
<dbReference type="Proteomes" id="UP001433268">
    <property type="component" value="Unassembled WGS sequence"/>
</dbReference>
<dbReference type="GeneID" id="92051387"/>
<dbReference type="EMBL" id="JAQQWN010000009">
    <property type="protein sequence ID" value="KAK8067266.1"/>
    <property type="molecule type" value="Genomic_DNA"/>
</dbReference>
<reference evidence="3 4" key="1">
    <citation type="submission" date="2023-01" db="EMBL/GenBank/DDBJ databases">
        <title>Analysis of 21 Apiospora genomes using comparative genomics revels a genus with tremendous synthesis potential of carbohydrate active enzymes and secondary metabolites.</title>
        <authorList>
            <person name="Sorensen T."/>
        </authorList>
    </citation>
    <scope>NUCLEOTIDE SEQUENCE [LARGE SCALE GENOMIC DNA]</scope>
    <source>
        <strain evidence="3 4">CBS 114990</strain>
    </source>
</reference>
<evidence type="ECO:0000259" key="2">
    <source>
        <dbReference type="Pfam" id="PF14856"/>
    </source>
</evidence>
<dbReference type="RefSeq" id="XP_066664019.1">
    <property type="nucleotide sequence ID" value="XM_066818327.1"/>
</dbReference>
<protein>
    <recommendedName>
        <fullName evidence="2">Ecp2 effector protein-like domain-containing protein</fullName>
    </recommendedName>
</protein>
<organism evidence="3 4">
    <name type="scientific">Apiospora hydei</name>
    <dbReference type="NCBI Taxonomy" id="1337664"/>
    <lineage>
        <taxon>Eukaryota</taxon>
        <taxon>Fungi</taxon>
        <taxon>Dikarya</taxon>
        <taxon>Ascomycota</taxon>
        <taxon>Pezizomycotina</taxon>
        <taxon>Sordariomycetes</taxon>
        <taxon>Xylariomycetidae</taxon>
        <taxon>Amphisphaeriales</taxon>
        <taxon>Apiosporaceae</taxon>
        <taxon>Apiospora</taxon>
    </lineage>
</organism>
<name>A0ABR1VAC8_9PEZI</name>
<sequence length="174" mass="18075">MVRINTISIALLGLGLASAELTKVVVSPDLTARGSSINELRGQQTCKKCNKKGMTNFCDGSTFEKGDKKEWAAGGQAVKVGDCKKLMDQLSGTNQQSFVPGNCAFALKAGGAMSGSSGLALGSGDVFELVRDSIAKFAEGGKVTAHGKAFCRGQGADGRFADADVAWKVFNPYG</sequence>
<evidence type="ECO:0000313" key="4">
    <source>
        <dbReference type="Proteomes" id="UP001433268"/>
    </source>
</evidence>
<gene>
    <name evidence="3" type="ORF">PG997_014013</name>
</gene>
<feature type="domain" description="Ecp2 effector protein-like" evidence="2">
    <location>
        <begin position="58"/>
        <end position="151"/>
    </location>
</feature>
<evidence type="ECO:0000256" key="1">
    <source>
        <dbReference type="SAM" id="SignalP"/>
    </source>
</evidence>
<keyword evidence="1" id="KW-0732">Signal</keyword>
<feature type="chain" id="PRO_5046893770" description="Ecp2 effector protein-like domain-containing protein" evidence="1">
    <location>
        <begin position="20"/>
        <end position="174"/>
    </location>
</feature>
<accession>A0ABR1VAC8</accession>
<dbReference type="Pfam" id="PF14856">
    <property type="entry name" value="Hce2"/>
    <property type="match status" value="1"/>
</dbReference>
<proteinExistence type="predicted"/>
<evidence type="ECO:0000313" key="3">
    <source>
        <dbReference type="EMBL" id="KAK8067266.1"/>
    </source>
</evidence>
<feature type="signal peptide" evidence="1">
    <location>
        <begin position="1"/>
        <end position="19"/>
    </location>
</feature>
<dbReference type="InterPro" id="IPR029226">
    <property type="entry name" value="Ecp2-like"/>
</dbReference>
<comment type="caution">
    <text evidence="3">The sequence shown here is derived from an EMBL/GenBank/DDBJ whole genome shotgun (WGS) entry which is preliminary data.</text>
</comment>